<keyword evidence="7" id="KW-1185">Reference proteome</keyword>
<dbReference type="GO" id="GO:0030313">
    <property type="term" value="C:cell envelope"/>
    <property type="evidence" value="ECO:0007669"/>
    <property type="project" value="UniProtKB-SubCell"/>
</dbReference>
<gene>
    <name evidence="6" type="ORF">D3H35_28700</name>
</gene>
<dbReference type="AlphaFoldDB" id="A0A398CNA7"/>
<dbReference type="InterPro" id="IPR025997">
    <property type="entry name" value="SBP_2_dom"/>
</dbReference>
<dbReference type="InterPro" id="IPR028082">
    <property type="entry name" value="Peripla_BP_I"/>
</dbReference>
<dbReference type="Gene3D" id="3.40.50.2300">
    <property type="match status" value="2"/>
</dbReference>
<evidence type="ECO:0000259" key="5">
    <source>
        <dbReference type="Pfam" id="PF13407"/>
    </source>
</evidence>
<evidence type="ECO:0000256" key="1">
    <source>
        <dbReference type="ARBA" id="ARBA00004196"/>
    </source>
</evidence>
<dbReference type="GO" id="GO:0030246">
    <property type="term" value="F:carbohydrate binding"/>
    <property type="evidence" value="ECO:0007669"/>
    <property type="project" value="UniProtKB-ARBA"/>
</dbReference>
<dbReference type="PROSITE" id="PS51257">
    <property type="entry name" value="PROKAR_LIPOPROTEIN"/>
    <property type="match status" value="1"/>
</dbReference>
<feature type="domain" description="Periplasmic binding protein" evidence="5">
    <location>
        <begin position="48"/>
        <end position="304"/>
    </location>
</feature>
<dbReference type="EMBL" id="QXJM01000056">
    <property type="protein sequence ID" value="RIE00394.1"/>
    <property type="molecule type" value="Genomic_DNA"/>
</dbReference>
<dbReference type="Proteomes" id="UP000266340">
    <property type="component" value="Unassembled WGS sequence"/>
</dbReference>
<accession>A0A398CNA7</accession>
<organism evidence="6 7">
    <name type="scientific">Cohnella faecalis</name>
    <dbReference type="NCBI Taxonomy" id="2315694"/>
    <lineage>
        <taxon>Bacteria</taxon>
        <taxon>Bacillati</taxon>
        <taxon>Bacillota</taxon>
        <taxon>Bacilli</taxon>
        <taxon>Bacillales</taxon>
        <taxon>Paenibacillaceae</taxon>
        <taxon>Cohnella</taxon>
    </lineage>
</organism>
<dbReference type="CDD" id="cd19996">
    <property type="entry name" value="PBP1_ABC_sugar_binding-like"/>
    <property type="match status" value="1"/>
</dbReference>
<comment type="subcellular location">
    <subcellularLocation>
        <location evidence="1">Cell envelope</location>
    </subcellularLocation>
</comment>
<feature type="chain" id="PRO_5038764283" evidence="4">
    <location>
        <begin position="24"/>
        <end position="353"/>
    </location>
</feature>
<dbReference type="SUPFAM" id="SSF53822">
    <property type="entry name" value="Periplasmic binding protein-like I"/>
    <property type="match status" value="1"/>
</dbReference>
<name>A0A398CNA7_9BACL</name>
<proteinExistence type="inferred from homology"/>
<dbReference type="PANTHER" id="PTHR46847">
    <property type="entry name" value="D-ALLOSE-BINDING PERIPLASMIC PROTEIN-RELATED"/>
    <property type="match status" value="1"/>
</dbReference>
<evidence type="ECO:0000313" key="6">
    <source>
        <dbReference type="EMBL" id="RIE00394.1"/>
    </source>
</evidence>
<reference evidence="6 7" key="1">
    <citation type="submission" date="2018-09" db="EMBL/GenBank/DDBJ databases">
        <title>Cohnella cavernae sp. nov., isolated from a karst cave.</title>
        <authorList>
            <person name="Zhu H."/>
        </authorList>
    </citation>
    <scope>NUCLEOTIDE SEQUENCE [LARGE SCALE GENOMIC DNA]</scope>
    <source>
        <strain evidence="6 7">K2E09-144</strain>
    </source>
</reference>
<dbReference type="PANTHER" id="PTHR46847:SF1">
    <property type="entry name" value="D-ALLOSE-BINDING PERIPLASMIC PROTEIN-RELATED"/>
    <property type="match status" value="1"/>
</dbReference>
<protein>
    <submittedName>
        <fullName evidence="6">Ribose ABC transporter</fullName>
    </submittedName>
</protein>
<keyword evidence="3 4" id="KW-0732">Signal</keyword>
<comment type="caution">
    <text evidence="6">The sequence shown here is derived from an EMBL/GenBank/DDBJ whole genome shotgun (WGS) entry which is preliminary data.</text>
</comment>
<evidence type="ECO:0000256" key="3">
    <source>
        <dbReference type="ARBA" id="ARBA00022729"/>
    </source>
</evidence>
<evidence type="ECO:0000256" key="4">
    <source>
        <dbReference type="SAM" id="SignalP"/>
    </source>
</evidence>
<evidence type="ECO:0000313" key="7">
    <source>
        <dbReference type="Proteomes" id="UP000266340"/>
    </source>
</evidence>
<feature type="signal peptide" evidence="4">
    <location>
        <begin position="1"/>
        <end position="23"/>
    </location>
</feature>
<comment type="similarity">
    <text evidence="2">Belongs to the bacterial solute-binding protein 2 family.</text>
</comment>
<dbReference type="Pfam" id="PF13407">
    <property type="entry name" value="Peripla_BP_4"/>
    <property type="match status" value="1"/>
</dbReference>
<sequence>MAMSKKRVWFTASLLVVVLLFLAACGKDTQGNESSTASGETKSDGYVIVWSPLYQGNSHQAQSLANIQEAVKNNPKIKELIVANPDGNVETQINLIRNAIDKKADAIIIQAVSETALVPVLEEAVEAGVVVINQDSLIKSDKMTSKVYVDDTEWSRITGEWLVDKLGKKGKVVVLNGLAGNTTNRDRWENAEKVLKGTEGIEVLAETNADWAQAKAQSAVASWLAAYPQIDGVWSQGGEMTSGAILEFEKANRPMVPMVGEAYNGFLKLWAKHKDKGFSSIAPALPNYNVLISLEVALRALEGKEVPKNVLVPLPMVTDETLSNYVQPDKADDYWVFDKLAAEEIDKIITDNK</sequence>
<evidence type="ECO:0000256" key="2">
    <source>
        <dbReference type="ARBA" id="ARBA00007639"/>
    </source>
</evidence>